<dbReference type="GO" id="GO:0009888">
    <property type="term" value="P:tissue development"/>
    <property type="evidence" value="ECO:0007669"/>
    <property type="project" value="TreeGrafter"/>
</dbReference>
<dbReference type="Pfam" id="PF00052">
    <property type="entry name" value="Laminin_B"/>
    <property type="match status" value="1"/>
</dbReference>
<keyword evidence="2" id="KW-0964">Secreted</keyword>
<dbReference type="FunFam" id="2.10.25.10:FF:000082">
    <property type="entry name" value="Laminin subunit alpha 1"/>
    <property type="match status" value="1"/>
</dbReference>
<evidence type="ECO:0000256" key="11">
    <source>
        <dbReference type="PROSITE-ProRule" id="PRU00460"/>
    </source>
</evidence>
<comment type="caution">
    <text evidence="17">The sequence shown here is derived from an EMBL/GenBank/DDBJ whole genome shotgun (WGS) entry which is preliminary data.</text>
</comment>
<dbReference type="CDD" id="cd00055">
    <property type="entry name" value="EGF_Lam"/>
    <property type="match status" value="13"/>
</dbReference>
<keyword evidence="5" id="KW-0677">Repeat</keyword>
<keyword evidence="8" id="KW-0325">Glycoprotein</keyword>
<accession>A0AAV4DCN9</accession>
<gene>
    <name evidence="17" type="ORF">PoB_006852200</name>
</gene>
<keyword evidence="7 11" id="KW-1015">Disulfide bond</keyword>
<evidence type="ECO:0000313" key="17">
    <source>
        <dbReference type="EMBL" id="GFO42017.1"/>
    </source>
</evidence>
<evidence type="ECO:0000259" key="15">
    <source>
        <dbReference type="PROSITE" id="PS50192"/>
    </source>
</evidence>
<dbReference type="EMBL" id="BLXT01007741">
    <property type="protein sequence ID" value="GFO42017.1"/>
    <property type="molecule type" value="Genomic_DNA"/>
</dbReference>
<evidence type="ECO:0000256" key="7">
    <source>
        <dbReference type="ARBA" id="ARBA00023157"/>
    </source>
</evidence>
<dbReference type="SMART" id="SM00281">
    <property type="entry name" value="LamB"/>
    <property type="match status" value="1"/>
</dbReference>
<feature type="signal peptide" evidence="12">
    <location>
        <begin position="1"/>
        <end position="23"/>
    </location>
</feature>
<feature type="disulfide bond" evidence="11">
    <location>
        <begin position="750"/>
        <end position="762"/>
    </location>
</feature>
<feature type="domain" description="Laminin G" evidence="13">
    <location>
        <begin position="2128"/>
        <end position="2316"/>
    </location>
</feature>
<feature type="disulfide bond" evidence="11">
    <location>
        <begin position="723"/>
        <end position="732"/>
    </location>
</feature>
<comment type="caution">
    <text evidence="11">Lacks conserved residue(s) required for the propagation of feature annotation.</text>
</comment>
<dbReference type="FunFam" id="2.10.25.10:FF:000074">
    <property type="entry name" value="Laminin subunit alpha"/>
    <property type="match status" value="1"/>
</dbReference>
<dbReference type="PRINTS" id="PR00011">
    <property type="entry name" value="EGFLAMININ"/>
</dbReference>
<dbReference type="InterPro" id="IPR000742">
    <property type="entry name" value="EGF"/>
</dbReference>
<dbReference type="GO" id="GO:0005604">
    <property type="term" value="C:basement membrane"/>
    <property type="evidence" value="ECO:0007669"/>
    <property type="project" value="UniProtKB-SubCell"/>
</dbReference>
<name>A0AAV4DCN9_9GAST</name>
<feature type="disulfide bond" evidence="11">
    <location>
        <begin position="702"/>
        <end position="714"/>
    </location>
</feature>
<keyword evidence="18" id="KW-1185">Reference proteome</keyword>
<feature type="domain" description="Laminin EGF-like" evidence="14">
    <location>
        <begin position="608"/>
        <end position="655"/>
    </location>
</feature>
<dbReference type="Pfam" id="PF24973">
    <property type="entry name" value="EGF_LMN_ATRN"/>
    <property type="match status" value="2"/>
</dbReference>
<evidence type="ECO:0000256" key="12">
    <source>
        <dbReference type="SAM" id="SignalP"/>
    </source>
</evidence>
<feature type="disulfide bond" evidence="11">
    <location>
        <begin position="674"/>
        <end position="683"/>
    </location>
</feature>
<feature type="disulfide bond" evidence="11">
    <location>
        <begin position="1245"/>
        <end position="1262"/>
    </location>
</feature>
<dbReference type="InterPro" id="IPR001791">
    <property type="entry name" value="Laminin_G"/>
</dbReference>
<dbReference type="Gene3D" id="2.60.120.200">
    <property type="match status" value="2"/>
</dbReference>
<dbReference type="SMART" id="SM00180">
    <property type="entry name" value="EGF_Lam"/>
    <property type="match status" value="15"/>
</dbReference>
<dbReference type="FunFam" id="2.10.25.10:FF:000069">
    <property type="entry name" value="Laminin subunit alpha 1"/>
    <property type="match status" value="1"/>
</dbReference>
<evidence type="ECO:0000256" key="2">
    <source>
        <dbReference type="ARBA" id="ARBA00022525"/>
    </source>
</evidence>
<feature type="disulfide bond" evidence="11">
    <location>
        <begin position="1058"/>
        <end position="1067"/>
    </location>
</feature>
<keyword evidence="3" id="KW-0272">Extracellular matrix</keyword>
<dbReference type="CDD" id="cd00110">
    <property type="entry name" value="LamG"/>
    <property type="match status" value="2"/>
</dbReference>
<evidence type="ECO:0000256" key="8">
    <source>
        <dbReference type="ARBA" id="ARBA00023180"/>
    </source>
</evidence>
<reference evidence="17 18" key="1">
    <citation type="journal article" date="2021" name="Elife">
        <title>Chloroplast acquisition without the gene transfer in kleptoplastic sea slugs, Plakobranchus ocellatus.</title>
        <authorList>
            <person name="Maeda T."/>
            <person name="Takahashi S."/>
            <person name="Yoshida T."/>
            <person name="Shimamura S."/>
            <person name="Takaki Y."/>
            <person name="Nagai Y."/>
            <person name="Toyoda A."/>
            <person name="Suzuki Y."/>
            <person name="Arimoto A."/>
            <person name="Ishii H."/>
            <person name="Satoh N."/>
            <person name="Nishiyama T."/>
            <person name="Hasebe M."/>
            <person name="Maruyama T."/>
            <person name="Minagawa J."/>
            <person name="Obokata J."/>
            <person name="Shigenobu S."/>
        </authorList>
    </citation>
    <scope>NUCLEOTIDE SEQUENCE [LARGE SCALE GENOMIC DNA]</scope>
</reference>
<evidence type="ECO:0000256" key="3">
    <source>
        <dbReference type="ARBA" id="ARBA00022530"/>
    </source>
</evidence>
<feature type="disulfide bond" evidence="11">
    <location>
        <begin position="297"/>
        <end position="306"/>
    </location>
</feature>
<evidence type="ECO:0000259" key="14">
    <source>
        <dbReference type="PROSITE" id="PS50027"/>
    </source>
</evidence>
<dbReference type="PROSITE" id="PS01248">
    <property type="entry name" value="EGF_LAM_1"/>
    <property type="match status" value="6"/>
</dbReference>
<proteinExistence type="predicted"/>
<dbReference type="PROSITE" id="PS00022">
    <property type="entry name" value="EGF_1"/>
    <property type="match status" value="1"/>
</dbReference>
<feature type="disulfide bond" evidence="11">
    <location>
        <begin position="1164"/>
        <end position="1173"/>
    </location>
</feature>
<feature type="domain" description="T-SNARE coiled-coil homology" evidence="15">
    <location>
        <begin position="1848"/>
        <end position="1910"/>
    </location>
</feature>
<feature type="domain" description="Laminin EGF-like" evidence="14">
    <location>
        <begin position="1039"/>
        <end position="1088"/>
    </location>
</feature>
<dbReference type="FunFam" id="2.10.25.10:FF:000130">
    <property type="entry name" value="Laminin subunit beta 1"/>
    <property type="match status" value="1"/>
</dbReference>
<dbReference type="PANTHER" id="PTHR10574:SF435">
    <property type="entry name" value="LAMININ SUBUNIT GAMMA-1"/>
    <property type="match status" value="1"/>
</dbReference>
<feature type="disulfide bond" evidence="11">
    <location>
        <begin position="1264"/>
        <end position="1273"/>
    </location>
</feature>
<dbReference type="GO" id="GO:0009887">
    <property type="term" value="P:animal organ morphogenesis"/>
    <property type="evidence" value="ECO:0007669"/>
    <property type="project" value="TreeGrafter"/>
</dbReference>
<feature type="chain" id="PRO_5043371608" evidence="12">
    <location>
        <begin position="24"/>
        <end position="2450"/>
    </location>
</feature>
<dbReference type="InterPro" id="IPR002049">
    <property type="entry name" value="LE_dom"/>
</dbReference>
<feature type="domain" description="Laminin EGF-like" evidence="14">
    <location>
        <begin position="1243"/>
        <end position="1290"/>
    </location>
</feature>
<dbReference type="Pfam" id="PF00053">
    <property type="entry name" value="EGF_laminin"/>
    <property type="match status" value="12"/>
</dbReference>
<evidence type="ECO:0000256" key="6">
    <source>
        <dbReference type="ARBA" id="ARBA00022869"/>
    </source>
</evidence>
<dbReference type="PANTHER" id="PTHR10574">
    <property type="entry name" value="NETRIN/LAMININ-RELATED"/>
    <property type="match status" value="1"/>
</dbReference>
<dbReference type="InterPro" id="IPR000727">
    <property type="entry name" value="T_SNARE_dom"/>
</dbReference>
<feature type="disulfide bond" evidence="10">
    <location>
        <begin position="2087"/>
        <end position="2114"/>
    </location>
</feature>
<feature type="domain" description="Laminin EGF-like" evidence="14">
    <location>
        <begin position="1145"/>
        <end position="1196"/>
    </location>
</feature>
<dbReference type="SUPFAM" id="SSF49899">
    <property type="entry name" value="Concanavalin A-like lectins/glucanases"/>
    <property type="match status" value="2"/>
</dbReference>
<evidence type="ECO:0000259" key="13">
    <source>
        <dbReference type="PROSITE" id="PS50025"/>
    </source>
</evidence>
<dbReference type="PROSITE" id="PS50025">
    <property type="entry name" value="LAM_G_DOMAIN"/>
    <property type="match status" value="2"/>
</dbReference>
<dbReference type="PROSITE" id="PS50192">
    <property type="entry name" value="T_SNARE"/>
    <property type="match status" value="1"/>
</dbReference>
<feature type="disulfide bond" evidence="11">
    <location>
        <begin position="771"/>
        <end position="780"/>
    </location>
</feature>
<evidence type="ECO:0000259" key="16">
    <source>
        <dbReference type="PROSITE" id="PS51115"/>
    </source>
</evidence>
<dbReference type="PROSITE" id="PS51115">
    <property type="entry name" value="LAMININ_IVA"/>
    <property type="match status" value="1"/>
</dbReference>
<sequence length="2450" mass="262560">MGTTRAFVVLITLATLYPSLTFGQTVNVALQKPVTAMYSCGIFGPETYNTLTDAFSYTRNSRVRRICRDARVPGPDRPDLTAQITLSFTQVPTALKEWSRVRYLRVSFYDMLFIAPFNALANAYNHYAVSELTVMAECPCNALQTDCVVSPETGMYECVCGGNSRGRYCEMCLPLFNQYKFEFGRSCTECNCFNHATSCFYEEAVELAGESIDINGQKAGGGVCIDCKHNTDGNNCEKCVAMYFRPANILQTSEDACVPCNCNSAGSKQNPETNLVDCVMNNDVARSDGKLPGDCFCKANVQGSKCGTCKPQFYNLQQINPDGCTACECYTPGTVGGSELCTPDAEGQCSCKANVQGRACNQCKDGFYGLSSDDDNGCTVCGCDVGGSVNQVCNKLSGQCLCRSNNIVGRTCNSVKGQYYYPSPHSIAVEFEDSFGELNWKRDEQYAGFSGDGYAILSSGDSISSLVTVPVGTKLSLNFTAIIRYSSSNGGSVNISVGGQANVFLEMTLTPCDQTWCMANSPVVDMIHFSPGPNLLSLTVITGQQLLLDKFVAFPVEYLDPSTVLTSPLPTGCDLLNNMRPSEPVALAACDAATFSLSMYYWSSPLPCNCDMTGSTSSSCEVNGGQCACRPGVVGRTCDRCSPDTYNFGPTGCAECSCDAFSTSCDQVTGQCECPDNTFGRQCQFCLPNHWDWHQTQGCKPCTCNEIGSSSLQCNLTTGVCSCKQGVQGDNCDTCQDEFHSLGAQGCLPCSCNLDGAEGNVCDTTTGQCLCKSNVDGVKCTDCKPGTFGLGTSAAMGCQNCVCMGITTQCGPGVTRLNAQMYPLSIRNESIAVPTLTLTNQDGTPSSQPVQVTTDLPTALTIESTAAQERFFWKMPEAFTSNLLKLYGTDLAFTVNFVVIEGSIFTTHQVFLLSGENNALSYFTGEILQGSDSVVTVTLRESGWVKQPDETPVTRAEFLKYLASANAVLIPASFATGRFTARLSSLSFSRESAVGSVNTAAENCVCGVGYTGGSCERCAPGYKRANVSSSDYLGVCVSCQCNGHSDTCDPDTGACLNCQHDTTGDSCEMCKVGYYGDATVGTSSDCTACPCLLPRVINATCHVNETDQTVVCDFCQQGYVGDLCDSCDNLYYGNPGTPGGTCSPCQCNGNADTCDSVTGLCNSCGFNTTGDNCEQCVTGFFGNASMQACQECGCVPETSTSTVCNAETGQCPCVSGVGGRTCSFCQLGFWGFESSEFLGCRECGCVEAGSTSVQCDNSTGICSCKPNTSGDLCDTCDDGFFGLPATPCEACGCDVTGTVPGDLCNKTSGQCQCQPGVGGRQCDQCQLFYVNFTSEGCSECGQCQKSLGADIETLKASASDVMSRAEVVRAVQGQDVRLQNLTVELNTSLVTLGLSNTEATSATEIVSNITATRDVLVAAYNTLQTQTNSLDSAATQLELNSQNEYTRQRQLSERATSLTRDCESFERTLDQYIQVATQYSNSASQYADAGTDSGTPSLNFDTELAQGQAVLNKVQDTTSMDATRATVTAQSQQLDDLNKTVTSQYEDLQGKATTLSDLMTSVNAIAASLAIADYDLDDGQQFEAQAKELAGAVETILTSTEQANAEAQTSLNAARAAVRNTNSILSGDARTIMTGEEFPPFPTGVANFETAVTSLRSRLTSLPVLIDVVEPQVIQAEAFLVELENTLNAVNRTYETIPQVATDAVLAIQNFEEVITDLGNSVTMAADANDLLSAIRTNVSGDAFDERRQEYEQEKTDAEALRTELAGLDYQTQVLQSSIQSEIARLNNEPSLWAQVDTVVDQMTTAANALNTKVQENTLDAQLNSASQLVQEAGTIARTVAESTANQDAVLTQKEEEVTRTEQAIANIQVLEQSVGERLTAQQTKIAGIQSNIDRANTLSQTAATTSSQIADKIRLLESKLANAETLLAQMRQPLNFDGSLGLTFNNPDGAQEHLYDEVSLEVRKPGTISDGVMFFVDDPNTADELQIGLKDDKIFFQYTTDTTPVVLESPADICANCWVRVDATRYGQVGHLTVTALSNGGSVSTSTPEPNTDTTSTISLPSSIYVGTIASEKQTNKVANRQFIGCLHSVEYQGQMLNLWTTAVATSPTATCCSHPPTLPDPSTIPGNSFNGLGYLILRPPTVQGQPVLMSQTRRIDIDFRTFSRTATIYLVQNSDATGYVSIALLEGSMVWEILTNGQLLRTQVQGQFNTGEWVQVNAVGSDTSLSLSVKPIASTDPPSVSEITFSQLDLTAFDNQNIILGAESNPLVEGYSPSDNNFAGCMNNFYVTTLTVPTTQISFTENVVASEGFSPNGCIEQLVAGIRFTSDSAFIQFTPVDQLQQLRCTRLHCFQVTSAEERHSLVGHFNSVFNKDARDSLSAALINVGSVERKLPTPGVVEEAQNPHDHSYKYHVKVVRGGNAVSIQVCIKAFLYTYDETLAKKDLMMWSR</sequence>
<evidence type="ECO:0000256" key="1">
    <source>
        <dbReference type="ARBA" id="ARBA00004302"/>
    </source>
</evidence>
<dbReference type="InterPro" id="IPR050440">
    <property type="entry name" value="Laminin/Netrin_ECM"/>
</dbReference>
<dbReference type="SUPFAM" id="SSF57196">
    <property type="entry name" value="EGF/Laminin"/>
    <property type="match status" value="13"/>
</dbReference>
<keyword evidence="4 12" id="KW-0732">Signal</keyword>
<dbReference type="PROSITE" id="PS50027">
    <property type="entry name" value="EGF_LAM_2"/>
    <property type="match status" value="10"/>
</dbReference>
<feature type="disulfide bond" evidence="11">
    <location>
        <begin position="704"/>
        <end position="721"/>
    </location>
</feature>
<feature type="domain" description="Laminin EGF-like" evidence="14">
    <location>
        <begin position="656"/>
        <end position="701"/>
    </location>
</feature>
<feature type="disulfide bond" evidence="11">
    <location>
        <begin position="1313"/>
        <end position="1322"/>
    </location>
</feature>
<evidence type="ECO:0000256" key="10">
    <source>
        <dbReference type="PROSITE-ProRule" id="PRU00122"/>
    </source>
</evidence>
<evidence type="ECO:0000313" key="18">
    <source>
        <dbReference type="Proteomes" id="UP000735302"/>
    </source>
</evidence>
<dbReference type="InterPro" id="IPR000034">
    <property type="entry name" value="Laminin_IV"/>
</dbReference>
<comment type="subcellular location">
    <subcellularLocation>
        <location evidence="1">Secreted</location>
        <location evidence="1">Extracellular space</location>
        <location evidence="1">Extracellular matrix</location>
        <location evidence="1">Basement membrane</location>
    </subcellularLocation>
</comment>
<dbReference type="Gene3D" id="2.60.120.260">
    <property type="entry name" value="Galactose-binding domain-like"/>
    <property type="match status" value="1"/>
</dbReference>
<feature type="disulfide bond" evidence="11">
    <location>
        <begin position="610"/>
        <end position="627"/>
    </location>
</feature>
<dbReference type="InterPro" id="IPR013320">
    <property type="entry name" value="ConA-like_dom_sf"/>
</dbReference>
<feature type="domain" description="Laminin EGF-like" evidence="14">
    <location>
        <begin position="1291"/>
        <end position="1339"/>
    </location>
</feature>
<keyword evidence="9 11" id="KW-0424">Laminin EGF-like domain</keyword>
<dbReference type="Pfam" id="PF02210">
    <property type="entry name" value="Laminin_G_2"/>
    <property type="match status" value="2"/>
</dbReference>
<feature type="disulfide bond" evidence="11">
    <location>
        <begin position="629"/>
        <end position="638"/>
    </location>
</feature>
<dbReference type="FunFam" id="2.10.25.10:FF:000090">
    <property type="entry name" value="laminin subunit alpha"/>
    <property type="match status" value="3"/>
</dbReference>
<dbReference type="FunFam" id="2.10.25.10:FF:000275">
    <property type="entry name" value="usherin"/>
    <property type="match status" value="1"/>
</dbReference>
<feature type="domain" description="Laminin EGF-like" evidence="14">
    <location>
        <begin position="260"/>
        <end position="326"/>
    </location>
</feature>
<feature type="domain" description="Laminin EGF-like" evidence="14">
    <location>
        <begin position="750"/>
        <end position="800"/>
    </location>
</feature>
<feature type="disulfide bond" evidence="11">
    <location>
        <begin position="608"/>
        <end position="620"/>
    </location>
</feature>
<evidence type="ECO:0000256" key="4">
    <source>
        <dbReference type="ARBA" id="ARBA00022729"/>
    </source>
</evidence>
<feature type="domain" description="Laminin EGF-like" evidence="14">
    <location>
        <begin position="702"/>
        <end position="749"/>
    </location>
</feature>
<evidence type="ECO:0000256" key="5">
    <source>
        <dbReference type="ARBA" id="ARBA00022737"/>
    </source>
</evidence>
<feature type="disulfide bond" evidence="11">
    <location>
        <begin position="351"/>
        <end position="360"/>
    </location>
</feature>
<protein>
    <submittedName>
        <fullName evidence="17">Laminin subunit alpha-1-like</fullName>
    </submittedName>
</protein>
<feature type="domain" description="Laminin IV type A" evidence="16">
    <location>
        <begin position="831"/>
        <end position="1003"/>
    </location>
</feature>
<keyword evidence="6" id="KW-0084">Basement membrane</keyword>
<dbReference type="Proteomes" id="UP000735302">
    <property type="component" value="Unassembled WGS sequence"/>
</dbReference>
<organism evidence="17 18">
    <name type="scientific">Plakobranchus ocellatus</name>
    <dbReference type="NCBI Taxonomy" id="259542"/>
    <lineage>
        <taxon>Eukaryota</taxon>
        <taxon>Metazoa</taxon>
        <taxon>Spiralia</taxon>
        <taxon>Lophotrochozoa</taxon>
        <taxon>Mollusca</taxon>
        <taxon>Gastropoda</taxon>
        <taxon>Heterobranchia</taxon>
        <taxon>Euthyneura</taxon>
        <taxon>Panpulmonata</taxon>
        <taxon>Sacoglossa</taxon>
        <taxon>Placobranchoidea</taxon>
        <taxon>Plakobranchidae</taxon>
        <taxon>Plakobranchus</taxon>
    </lineage>
</organism>
<dbReference type="InterPro" id="IPR056863">
    <property type="entry name" value="LMN_ATRN_NET-like_EGF"/>
</dbReference>
<feature type="disulfide bond" evidence="11">
    <location>
        <begin position="1243"/>
        <end position="1255"/>
    </location>
</feature>
<evidence type="ECO:0000256" key="9">
    <source>
        <dbReference type="ARBA" id="ARBA00023292"/>
    </source>
</evidence>
<dbReference type="Gene3D" id="2.10.25.10">
    <property type="entry name" value="Laminin"/>
    <property type="match status" value="14"/>
</dbReference>
<dbReference type="FunFam" id="2.10.25.10:FF:000106">
    <property type="entry name" value="Heparan sulfate proteoglycan 2"/>
    <property type="match status" value="1"/>
</dbReference>
<feature type="domain" description="Laminin G" evidence="13">
    <location>
        <begin position="1932"/>
        <end position="2114"/>
    </location>
</feature>
<feature type="disulfide bond" evidence="11">
    <location>
        <begin position="752"/>
        <end position="769"/>
    </location>
</feature>
<dbReference type="SMART" id="SM00282">
    <property type="entry name" value="LamG"/>
    <property type="match status" value="2"/>
</dbReference>
<feature type="domain" description="Laminin EGF-like" evidence="14">
    <location>
        <begin position="327"/>
        <end position="380"/>
    </location>
</feature>